<dbReference type="Proteomes" id="UP000011680">
    <property type="component" value="Unassembled WGS sequence"/>
</dbReference>
<dbReference type="AlphaFoldDB" id="M0N2U7"/>
<dbReference type="STRING" id="1227457.C451_14305"/>
<dbReference type="SUPFAM" id="SSF46785">
    <property type="entry name" value="Winged helix' DNA-binding domain"/>
    <property type="match status" value="1"/>
</dbReference>
<evidence type="ECO:0000313" key="2">
    <source>
        <dbReference type="Proteomes" id="UP000011680"/>
    </source>
</evidence>
<name>M0N2U7_9EURY</name>
<accession>M0N2U7</accession>
<reference evidence="1 2" key="1">
    <citation type="journal article" date="2014" name="PLoS Genet.">
        <title>Phylogenetically driven sequencing of extremely halophilic archaea reveals strategies for static and dynamic osmo-response.</title>
        <authorList>
            <person name="Becker E.A."/>
            <person name="Seitzer P.M."/>
            <person name="Tritt A."/>
            <person name="Larsen D."/>
            <person name="Krusor M."/>
            <person name="Yao A.I."/>
            <person name="Wu D."/>
            <person name="Madern D."/>
            <person name="Eisen J.A."/>
            <person name="Darling A.E."/>
            <person name="Facciotti M.T."/>
        </authorList>
    </citation>
    <scope>NUCLEOTIDE SEQUENCE [LARGE SCALE GENOMIC DNA]</scope>
    <source>
        <strain evidence="1 2">JCM 13552</strain>
    </source>
</reference>
<gene>
    <name evidence="1" type="ORF">C451_14305</name>
</gene>
<dbReference type="PATRIC" id="fig|1227457.3.peg.2746"/>
<keyword evidence="2" id="KW-1185">Reference proteome</keyword>
<protein>
    <submittedName>
        <fullName evidence="1">Transcriptional regulator, MarR family protein</fullName>
    </submittedName>
</protein>
<organism evidence="1 2">
    <name type="scientific">Halococcus thailandensis JCM 13552</name>
    <dbReference type="NCBI Taxonomy" id="1227457"/>
    <lineage>
        <taxon>Archaea</taxon>
        <taxon>Methanobacteriati</taxon>
        <taxon>Methanobacteriota</taxon>
        <taxon>Stenosarchaea group</taxon>
        <taxon>Halobacteria</taxon>
        <taxon>Halobacteriales</taxon>
        <taxon>Halococcaceae</taxon>
        <taxon>Halococcus</taxon>
    </lineage>
</organism>
<sequence length="155" mass="17147">MRRFFIHHLYELSRCTPIGDRENFRRSRDSRQLADTFRILQFVWPDMPDETITAENEQITADADFVRESSGASIASTESMGRSARAVVLFELIEGPTSARAIGDGTSLSTGQASQALSDLENRDIVELLVPEDDADGSIFGVLPRGEKAAVNLEK</sequence>
<dbReference type="InterPro" id="IPR036390">
    <property type="entry name" value="WH_DNA-bd_sf"/>
</dbReference>
<evidence type="ECO:0000313" key="1">
    <source>
        <dbReference type="EMBL" id="EMA51444.1"/>
    </source>
</evidence>
<dbReference type="EMBL" id="AOMF01000165">
    <property type="protein sequence ID" value="EMA51444.1"/>
    <property type="molecule type" value="Genomic_DNA"/>
</dbReference>
<proteinExistence type="predicted"/>
<comment type="caution">
    <text evidence="1">The sequence shown here is derived from an EMBL/GenBank/DDBJ whole genome shotgun (WGS) entry which is preliminary data.</text>
</comment>